<dbReference type="InterPro" id="IPR049326">
    <property type="entry name" value="Rhodopsin_dom_fungi"/>
</dbReference>
<dbReference type="InterPro" id="IPR052337">
    <property type="entry name" value="SAT4-like"/>
</dbReference>
<protein>
    <recommendedName>
        <fullName evidence="7">Rhodopsin domain-containing protein</fullName>
    </recommendedName>
</protein>
<keyword evidence="9" id="KW-1185">Reference proteome</keyword>
<dbReference type="PANTHER" id="PTHR33048:SF143">
    <property type="entry name" value="EXTRACELLULAR MEMBRANE PROTEIN CFEM DOMAIN-CONTAINING PROTEIN-RELATED"/>
    <property type="match status" value="1"/>
</dbReference>
<comment type="similarity">
    <text evidence="5">Belongs to the SAT4 family.</text>
</comment>
<evidence type="ECO:0000256" key="2">
    <source>
        <dbReference type="ARBA" id="ARBA00022692"/>
    </source>
</evidence>
<dbReference type="AlphaFoldDB" id="A0A9Q9B3Y0"/>
<evidence type="ECO:0000256" key="1">
    <source>
        <dbReference type="ARBA" id="ARBA00004141"/>
    </source>
</evidence>
<evidence type="ECO:0000259" key="7">
    <source>
        <dbReference type="Pfam" id="PF20684"/>
    </source>
</evidence>
<feature type="transmembrane region" description="Helical" evidence="6">
    <location>
        <begin position="40"/>
        <end position="61"/>
    </location>
</feature>
<feature type="transmembrane region" description="Helical" evidence="6">
    <location>
        <begin position="240"/>
        <end position="261"/>
    </location>
</feature>
<evidence type="ECO:0000313" key="8">
    <source>
        <dbReference type="EMBL" id="USW56766.1"/>
    </source>
</evidence>
<dbReference type="PANTHER" id="PTHR33048">
    <property type="entry name" value="PTH11-LIKE INTEGRAL MEMBRANE PROTEIN (AFU_ORTHOLOGUE AFUA_5G11245)"/>
    <property type="match status" value="1"/>
</dbReference>
<evidence type="ECO:0000256" key="3">
    <source>
        <dbReference type="ARBA" id="ARBA00022989"/>
    </source>
</evidence>
<feature type="transmembrane region" description="Helical" evidence="6">
    <location>
        <begin position="124"/>
        <end position="146"/>
    </location>
</feature>
<feature type="transmembrane region" description="Helical" evidence="6">
    <location>
        <begin position="158"/>
        <end position="180"/>
    </location>
</feature>
<organism evidence="8 9">
    <name type="scientific">Septoria linicola</name>
    <dbReference type="NCBI Taxonomy" id="215465"/>
    <lineage>
        <taxon>Eukaryota</taxon>
        <taxon>Fungi</taxon>
        <taxon>Dikarya</taxon>
        <taxon>Ascomycota</taxon>
        <taxon>Pezizomycotina</taxon>
        <taxon>Dothideomycetes</taxon>
        <taxon>Dothideomycetidae</taxon>
        <taxon>Mycosphaerellales</taxon>
        <taxon>Mycosphaerellaceae</taxon>
        <taxon>Septoria</taxon>
    </lineage>
</organism>
<dbReference type="EMBL" id="CP099426">
    <property type="protein sequence ID" value="USW56766.1"/>
    <property type="molecule type" value="Genomic_DNA"/>
</dbReference>
<evidence type="ECO:0000256" key="4">
    <source>
        <dbReference type="ARBA" id="ARBA00023136"/>
    </source>
</evidence>
<sequence>MSAQAQECILKSCTIKEALTTKNTTERICQRPFRDRSGVVSSTAIGPMIVALVCYVVRIISKLHVPWAGDGRFTTDLWWDDLVITVAVLIMVPQAALVVVLANYGFGTDVWTIPFDRITKILKVFWILELQYTSLGGLVKISLLLTYLRFFSSPRFRIAVFIVIALNVAYLLTFVTAAALQCTPVSYSWHRWDGEHKGHCVPLNRLVWAGAVFNIILDFAVLALPIMQLWKMNLNYRKKFLVMLMFGVGFLVTIISIMRLHSLVHYAHATNFTWAYVNPGVWSKLESYLSVVCACMPASRQFIRRFSPRLIGSTRGEGTSTNMTTTQSGLSGRTSFWMLSLQSNVRDRTLNSGTGTIAISDVGKSADTEVRAKSSSHTTVEEMD</sequence>
<dbReference type="Pfam" id="PF20684">
    <property type="entry name" value="Fung_rhodopsin"/>
    <property type="match status" value="1"/>
</dbReference>
<feature type="transmembrane region" description="Helical" evidence="6">
    <location>
        <begin position="206"/>
        <end position="228"/>
    </location>
</feature>
<keyword evidence="4 6" id="KW-0472">Membrane</keyword>
<evidence type="ECO:0000313" key="9">
    <source>
        <dbReference type="Proteomes" id="UP001056384"/>
    </source>
</evidence>
<feature type="domain" description="Rhodopsin" evidence="7">
    <location>
        <begin position="75"/>
        <end position="305"/>
    </location>
</feature>
<reference evidence="8" key="1">
    <citation type="submission" date="2022-06" db="EMBL/GenBank/DDBJ databases">
        <title>Complete genome sequences of two strains of the flax pathogen Septoria linicola.</title>
        <authorList>
            <person name="Lapalu N."/>
            <person name="Simon A."/>
            <person name="Demenou B."/>
            <person name="Paumier D."/>
            <person name="Guillot M.-P."/>
            <person name="Gout L."/>
            <person name="Valade R."/>
        </authorList>
    </citation>
    <scope>NUCLEOTIDE SEQUENCE</scope>
    <source>
        <strain evidence="8">SE15195</strain>
    </source>
</reference>
<keyword evidence="2 6" id="KW-0812">Transmembrane</keyword>
<accession>A0A9Q9B3Y0</accession>
<name>A0A9Q9B3Y0_9PEZI</name>
<dbReference type="GO" id="GO:0016020">
    <property type="term" value="C:membrane"/>
    <property type="evidence" value="ECO:0007669"/>
    <property type="project" value="UniProtKB-SubCell"/>
</dbReference>
<keyword evidence="3 6" id="KW-1133">Transmembrane helix</keyword>
<comment type="subcellular location">
    <subcellularLocation>
        <location evidence="1">Membrane</location>
        <topology evidence="1">Multi-pass membrane protein</topology>
    </subcellularLocation>
</comment>
<dbReference type="Proteomes" id="UP001056384">
    <property type="component" value="Chromosome 9"/>
</dbReference>
<evidence type="ECO:0000256" key="5">
    <source>
        <dbReference type="ARBA" id="ARBA00038359"/>
    </source>
</evidence>
<dbReference type="OrthoDB" id="2496787at2759"/>
<evidence type="ECO:0000256" key="6">
    <source>
        <dbReference type="SAM" id="Phobius"/>
    </source>
</evidence>
<proteinExistence type="inferred from homology"/>
<gene>
    <name evidence="8" type="ORF">Slin15195_G100850</name>
</gene>
<feature type="transmembrane region" description="Helical" evidence="6">
    <location>
        <begin position="82"/>
        <end position="104"/>
    </location>
</feature>